<dbReference type="Pfam" id="PF00440">
    <property type="entry name" value="TetR_N"/>
    <property type="match status" value="1"/>
</dbReference>
<evidence type="ECO:0000256" key="4">
    <source>
        <dbReference type="PROSITE-ProRule" id="PRU00335"/>
    </source>
</evidence>
<dbReference type="InterPro" id="IPR023772">
    <property type="entry name" value="DNA-bd_HTH_TetR-type_CS"/>
</dbReference>
<keyword evidence="1" id="KW-0805">Transcription regulation</keyword>
<dbReference type="PANTHER" id="PTHR30055:SF234">
    <property type="entry name" value="HTH-TYPE TRANSCRIPTIONAL REGULATOR BETI"/>
    <property type="match status" value="1"/>
</dbReference>
<comment type="caution">
    <text evidence="6">The sequence shown here is derived from an EMBL/GenBank/DDBJ whole genome shotgun (WGS) entry which is preliminary data.</text>
</comment>
<feature type="DNA-binding region" description="H-T-H motif" evidence="4">
    <location>
        <begin position="30"/>
        <end position="49"/>
    </location>
</feature>
<dbReference type="GO" id="GO:0000976">
    <property type="term" value="F:transcription cis-regulatory region binding"/>
    <property type="evidence" value="ECO:0007669"/>
    <property type="project" value="TreeGrafter"/>
</dbReference>
<accession>A0A7W1WR89</accession>
<evidence type="ECO:0000256" key="3">
    <source>
        <dbReference type="ARBA" id="ARBA00023163"/>
    </source>
</evidence>
<dbReference type="Proteomes" id="UP000535491">
    <property type="component" value="Unassembled WGS sequence"/>
</dbReference>
<evidence type="ECO:0000256" key="2">
    <source>
        <dbReference type="ARBA" id="ARBA00023125"/>
    </source>
</evidence>
<keyword evidence="7" id="KW-1185">Reference proteome</keyword>
<evidence type="ECO:0000313" key="7">
    <source>
        <dbReference type="Proteomes" id="UP000535491"/>
    </source>
</evidence>
<dbReference type="EMBL" id="JACEIQ010000008">
    <property type="protein sequence ID" value="MBA4494604.1"/>
    <property type="molecule type" value="Genomic_DNA"/>
</dbReference>
<protein>
    <submittedName>
        <fullName evidence="6">TetR/AcrR family transcriptional regulator</fullName>
    </submittedName>
</protein>
<dbReference type="AlphaFoldDB" id="A0A7W1WR89"/>
<dbReference type="PROSITE" id="PS01081">
    <property type="entry name" value="HTH_TETR_1"/>
    <property type="match status" value="1"/>
</dbReference>
<evidence type="ECO:0000313" key="6">
    <source>
        <dbReference type="EMBL" id="MBA4494604.1"/>
    </source>
</evidence>
<dbReference type="InterPro" id="IPR050109">
    <property type="entry name" value="HTH-type_TetR-like_transc_reg"/>
</dbReference>
<gene>
    <name evidence="6" type="ORF">H1191_09830</name>
</gene>
<dbReference type="GO" id="GO:0003700">
    <property type="term" value="F:DNA-binding transcription factor activity"/>
    <property type="evidence" value="ECO:0007669"/>
    <property type="project" value="TreeGrafter"/>
</dbReference>
<name>A0A7W1WR89_9BACL</name>
<keyword evidence="2 4" id="KW-0238">DNA-binding</keyword>
<feature type="domain" description="HTH tetR-type" evidence="5">
    <location>
        <begin position="7"/>
        <end position="67"/>
    </location>
</feature>
<dbReference type="RefSeq" id="WP_181751843.1">
    <property type="nucleotide sequence ID" value="NZ_JACEIQ010000008.1"/>
</dbReference>
<dbReference type="InterPro" id="IPR001647">
    <property type="entry name" value="HTH_TetR"/>
</dbReference>
<keyword evidence="3" id="KW-0804">Transcription</keyword>
<dbReference type="PRINTS" id="PR00455">
    <property type="entry name" value="HTHTETR"/>
</dbReference>
<dbReference type="InterPro" id="IPR009057">
    <property type="entry name" value="Homeodomain-like_sf"/>
</dbReference>
<organism evidence="6 7">
    <name type="scientific">Paenactinomyces guangxiensis</name>
    <dbReference type="NCBI Taxonomy" id="1490290"/>
    <lineage>
        <taxon>Bacteria</taxon>
        <taxon>Bacillati</taxon>
        <taxon>Bacillota</taxon>
        <taxon>Bacilli</taxon>
        <taxon>Bacillales</taxon>
        <taxon>Thermoactinomycetaceae</taxon>
        <taxon>Paenactinomyces</taxon>
    </lineage>
</organism>
<dbReference type="PANTHER" id="PTHR30055">
    <property type="entry name" value="HTH-TYPE TRANSCRIPTIONAL REGULATOR RUTR"/>
    <property type="match status" value="1"/>
</dbReference>
<evidence type="ECO:0000256" key="1">
    <source>
        <dbReference type="ARBA" id="ARBA00023015"/>
    </source>
</evidence>
<reference evidence="6 7" key="1">
    <citation type="submission" date="2020-07" db="EMBL/GenBank/DDBJ databases">
        <authorList>
            <person name="Feng H."/>
        </authorList>
    </citation>
    <scope>NUCLEOTIDE SEQUENCE [LARGE SCALE GENOMIC DNA]</scope>
    <source>
        <strain evidence="7">s-10</strain>
    </source>
</reference>
<sequence>MDQAERTDTAKLILQHASLLFLKSGYAAVSISAITNAAGITKPTLYHYFPDKEHLYTAVICDCLERTGKEIVAGIERKGTVREKLFHLAYGYFLYARMSISTFMRDVEEHLHSCLVEKVRTTYDLFIVEPHCELIRRGMESGELENHPDQVRLFTDIWLGLLDSLSAHVFYMREDREKLLETTEMIVSVFLDGVSIKNSNVSS</sequence>
<dbReference type="InterPro" id="IPR036271">
    <property type="entry name" value="Tet_transcr_reg_TetR-rel_C_sf"/>
</dbReference>
<proteinExistence type="predicted"/>
<dbReference type="SUPFAM" id="SSF48498">
    <property type="entry name" value="Tetracyclin repressor-like, C-terminal domain"/>
    <property type="match status" value="1"/>
</dbReference>
<dbReference type="PROSITE" id="PS50977">
    <property type="entry name" value="HTH_TETR_2"/>
    <property type="match status" value="1"/>
</dbReference>
<evidence type="ECO:0000259" key="5">
    <source>
        <dbReference type="PROSITE" id="PS50977"/>
    </source>
</evidence>
<dbReference type="SUPFAM" id="SSF46689">
    <property type="entry name" value="Homeodomain-like"/>
    <property type="match status" value="1"/>
</dbReference>
<dbReference type="Gene3D" id="1.10.357.10">
    <property type="entry name" value="Tetracycline Repressor, domain 2"/>
    <property type="match status" value="1"/>
</dbReference>
<dbReference type="Gene3D" id="1.10.10.60">
    <property type="entry name" value="Homeodomain-like"/>
    <property type="match status" value="1"/>
</dbReference>